<evidence type="ECO:0000313" key="12">
    <source>
        <dbReference type="Proteomes" id="UP000215441"/>
    </source>
</evidence>
<keyword evidence="4" id="KW-0997">Cell inner membrane</keyword>
<gene>
    <name evidence="11" type="ORF">CBY09_03110</name>
</gene>
<keyword evidence="6" id="KW-0653">Protein transport</keyword>
<evidence type="ECO:0000256" key="3">
    <source>
        <dbReference type="ARBA" id="ARBA00022475"/>
    </source>
</evidence>
<feature type="transmembrane region" description="Helical" evidence="9">
    <location>
        <begin position="12"/>
        <end position="31"/>
    </location>
</feature>
<evidence type="ECO:0000256" key="2">
    <source>
        <dbReference type="ARBA" id="ARBA00022448"/>
    </source>
</evidence>
<evidence type="ECO:0000256" key="7">
    <source>
        <dbReference type="ARBA" id="ARBA00022989"/>
    </source>
</evidence>
<proteinExistence type="predicted"/>
<comment type="caution">
    <text evidence="11">The sequence shown here is derived from an EMBL/GenBank/DDBJ whole genome shotgun (WGS) entry which is preliminary data.</text>
</comment>
<dbReference type="InterPro" id="IPR024961">
    <property type="entry name" value="T2SS_GspC_N"/>
</dbReference>
<evidence type="ECO:0000256" key="6">
    <source>
        <dbReference type="ARBA" id="ARBA00022927"/>
    </source>
</evidence>
<name>A0A235ER14_9BURK</name>
<evidence type="ECO:0000256" key="4">
    <source>
        <dbReference type="ARBA" id="ARBA00022519"/>
    </source>
</evidence>
<accession>A0A235ER14</accession>
<dbReference type="OrthoDB" id="9154044at2"/>
<reference evidence="11 12" key="1">
    <citation type="submission" date="2017-07" db="EMBL/GenBank/DDBJ databases">
        <title>Acidovorax KNDSW TSA 6 genome sequence and assembly.</title>
        <authorList>
            <person name="Mayilraj S."/>
        </authorList>
    </citation>
    <scope>NUCLEOTIDE SEQUENCE [LARGE SCALE GENOMIC DNA]</scope>
    <source>
        <strain evidence="11 12">KNDSW-TSA6</strain>
    </source>
</reference>
<dbReference type="RefSeq" id="WP_094286347.1">
    <property type="nucleotide sequence ID" value="NZ_JAMXHW010000009.1"/>
</dbReference>
<protein>
    <submittedName>
        <fullName evidence="11">General secretion pathway protein C</fullName>
    </submittedName>
</protein>
<evidence type="ECO:0000259" key="10">
    <source>
        <dbReference type="Pfam" id="PF11356"/>
    </source>
</evidence>
<keyword evidence="8 9" id="KW-0472">Membrane</keyword>
<evidence type="ECO:0000313" key="11">
    <source>
        <dbReference type="EMBL" id="OYD50855.1"/>
    </source>
</evidence>
<dbReference type="GO" id="GO:0015031">
    <property type="term" value="P:protein transport"/>
    <property type="evidence" value="ECO:0007669"/>
    <property type="project" value="UniProtKB-KW"/>
</dbReference>
<keyword evidence="12" id="KW-1185">Reference proteome</keyword>
<dbReference type="EMBL" id="NOIG01000004">
    <property type="protein sequence ID" value="OYD50855.1"/>
    <property type="molecule type" value="Genomic_DNA"/>
</dbReference>
<evidence type="ECO:0000256" key="5">
    <source>
        <dbReference type="ARBA" id="ARBA00022692"/>
    </source>
</evidence>
<keyword evidence="3" id="KW-1003">Cell membrane</keyword>
<organism evidence="11 12">
    <name type="scientific">Acidovorax kalamii</name>
    <dbReference type="NCBI Taxonomy" id="2004485"/>
    <lineage>
        <taxon>Bacteria</taxon>
        <taxon>Pseudomonadati</taxon>
        <taxon>Pseudomonadota</taxon>
        <taxon>Betaproteobacteria</taxon>
        <taxon>Burkholderiales</taxon>
        <taxon>Comamonadaceae</taxon>
        <taxon>Acidovorax</taxon>
    </lineage>
</organism>
<feature type="domain" description="Type II secretion system protein GspC N-terminal" evidence="10">
    <location>
        <begin position="70"/>
        <end position="127"/>
    </location>
</feature>
<evidence type="ECO:0000256" key="8">
    <source>
        <dbReference type="ARBA" id="ARBA00023136"/>
    </source>
</evidence>
<comment type="subcellular location">
    <subcellularLocation>
        <location evidence="1">Cell inner membrane</location>
    </subcellularLocation>
</comment>
<evidence type="ECO:0000256" key="1">
    <source>
        <dbReference type="ARBA" id="ARBA00004533"/>
    </source>
</evidence>
<keyword evidence="2" id="KW-0813">Transport</keyword>
<keyword evidence="5 9" id="KW-0812">Transmembrane</keyword>
<dbReference type="AlphaFoldDB" id="A0A235ER14"/>
<dbReference type="Pfam" id="PF11356">
    <property type="entry name" value="T2SSC"/>
    <property type="match status" value="1"/>
</dbReference>
<keyword evidence="7 9" id="KW-1133">Transmembrane helix</keyword>
<dbReference type="Proteomes" id="UP000215441">
    <property type="component" value="Unassembled WGS sequence"/>
</dbReference>
<evidence type="ECO:0000256" key="9">
    <source>
        <dbReference type="SAM" id="Phobius"/>
    </source>
</evidence>
<sequence>MVTNSYSKWGVRLGTLVLWAVAGASVVFWGLRLSAPSASAVGPAVAPAPVVPDAQALARLLGAQPSVPGAAPVAPVASAASRFTLIGVLSGRSSGGGAALIAVDGKPAKPFRVGAAVDEGLVLQALGPRQAQLGGQMGGPATLTLDMPLKN</sequence>
<dbReference type="GO" id="GO:0005886">
    <property type="term" value="C:plasma membrane"/>
    <property type="evidence" value="ECO:0007669"/>
    <property type="project" value="UniProtKB-SubCell"/>
</dbReference>